<proteinExistence type="predicted"/>
<evidence type="ECO:0000313" key="2">
    <source>
        <dbReference type="EMBL" id="MDP9765834.1"/>
    </source>
</evidence>
<accession>A0ABT9MH92</accession>
<organism evidence="2 3">
    <name type="scientific">Deinococcus enclensis</name>
    <dbReference type="NCBI Taxonomy" id="1049582"/>
    <lineage>
        <taxon>Bacteria</taxon>
        <taxon>Thermotogati</taxon>
        <taxon>Deinococcota</taxon>
        <taxon>Deinococci</taxon>
        <taxon>Deinococcales</taxon>
        <taxon>Deinococcaceae</taxon>
        <taxon>Deinococcus</taxon>
    </lineage>
</organism>
<dbReference type="RefSeq" id="WP_307468328.1">
    <property type="nucleotide sequence ID" value="NZ_JAURUR010000015.1"/>
</dbReference>
<name>A0ABT9MH92_9DEIO</name>
<feature type="region of interest" description="Disordered" evidence="1">
    <location>
        <begin position="1"/>
        <end position="22"/>
    </location>
</feature>
<reference evidence="2 3" key="1">
    <citation type="submission" date="2023-07" db="EMBL/GenBank/DDBJ databases">
        <title>Genomic Encyclopedia of Type Strains, Phase IV (KMG-IV): sequencing the most valuable type-strain genomes for metagenomic binning, comparative biology and taxonomic classification.</title>
        <authorList>
            <person name="Goeker M."/>
        </authorList>
    </citation>
    <scope>NUCLEOTIDE SEQUENCE [LARGE SCALE GENOMIC DNA]</scope>
    <source>
        <strain evidence="2 3">NIO-1023</strain>
    </source>
</reference>
<comment type="caution">
    <text evidence="2">The sequence shown here is derived from an EMBL/GenBank/DDBJ whole genome shotgun (WGS) entry which is preliminary data.</text>
</comment>
<keyword evidence="3" id="KW-1185">Reference proteome</keyword>
<evidence type="ECO:0000313" key="3">
    <source>
        <dbReference type="Proteomes" id="UP001232163"/>
    </source>
</evidence>
<dbReference type="EMBL" id="JAURUR010000015">
    <property type="protein sequence ID" value="MDP9765834.1"/>
    <property type="molecule type" value="Genomic_DNA"/>
</dbReference>
<evidence type="ECO:0000256" key="1">
    <source>
        <dbReference type="SAM" id="MobiDB-lite"/>
    </source>
</evidence>
<dbReference type="Proteomes" id="UP001232163">
    <property type="component" value="Unassembled WGS sequence"/>
</dbReference>
<protein>
    <submittedName>
        <fullName evidence="2">Uncharacterized protein</fullName>
    </submittedName>
</protein>
<gene>
    <name evidence="2" type="ORF">QO006_003289</name>
</gene>
<feature type="compositionally biased region" description="Polar residues" evidence="1">
    <location>
        <begin position="1"/>
        <end position="10"/>
    </location>
</feature>
<sequence>MPQPQQNQEAPTRRREIRPQPGARVGVNLTRLGGLTLAGILGASLLFTLLPTGNRAGAQTAATLQDVSLDLYPARDQDAVWTFTARQVTNDPVKGETTLTGLGTGERLLRDRGLDGAFSGEEHLDARLLAQGITIDSQDNMLMPQAKLQLVKECADIVLTGTRDKPVKIEQGYGFTAPKATVNSASMTADIEPLAMDYDFNILKDAAVHMRADLDAPEVCLNGQRVPARTP</sequence>